<evidence type="ECO:0000259" key="2">
    <source>
        <dbReference type="PROSITE" id="PS51698"/>
    </source>
</evidence>
<accession>A0ABQ8XTS8</accession>
<dbReference type="SUPFAM" id="SSF57850">
    <property type="entry name" value="RING/U-box"/>
    <property type="match status" value="1"/>
</dbReference>
<evidence type="ECO:0000256" key="1">
    <source>
        <dbReference type="SAM" id="MobiDB-lite"/>
    </source>
</evidence>
<dbReference type="EMBL" id="JAOAOG010000257">
    <property type="protein sequence ID" value="KAJ6235504.1"/>
    <property type="molecule type" value="Genomic_DNA"/>
</dbReference>
<keyword evidence="4" id="KW-1185">Reference proteome</keyword>
<dbReference type="InterPro" id="IPR003613">
    <property type="entry name" value="Ubox_domain"/>
</dbReference>
<organism evidence="3 4">
    <name type="scientific">Anaeramoeba flamelloides</name>
    <dbReference type="NCBI Taxonomy" id="1746091"/>
    <lineage>
        <taxon>Eukaryota</taxon>
        <taxon>Metamonada</taxon>
        <taxon>Anaeramoebidae</taxon>
        <taxon>Anaeramoeba</taxon>
    </lineage>
</organism>
<dbReference type="CDD" id="cd16664">
    <property type="entry name" value="RING-Ubox_PUB"/>
    <property type="match status" value="1"/>
</dbReference>
<feature type="region of interest" description="Disordered" evidence="1">
    <location>
        <begin position="104"/>
        <end position="123"/>
    </location>
</feature>
<gene>
    <name evidence="3" type="ORF">M0813_03651</name>
</gene>
<feature type="compositionally biased region" description="Basic and acidic residues" evidence="1">
    <location>
        <begin position="195"/>
        <end position="227"/>
    </location>
</feature>
<dbReference type="PROSITE" id="PS51698">
    <property type="entry name" value="U_BOX"/>
    <property type="match status" value="1"/>
</dbReference>
<feature type="compositionally biased region" description="Basic and acidic residues" evidence="1">
    <location>
        <begin position="236"/>
        <end position="249"/>
    </location>
</feature>
<feature type="region of interest" description="Disordered" evidence="1">
    <location>
        <begin position="659"/>
        <end position="693"/>
    </location>
</feature>
<dbReference type="Gene3D" id="3.30.40.10">
    <property type="entry name" value="Zinc/RING finger domain, C3HC4 (zinc finger)"/>
    <property type="match status" value="1"/>
</dbReference>
<feature type="domain" description="U-box" evidence="2">
    <location>
        <begin position="354"/>
        <end position="428"/>
    </location>
</feature>
<dbReference type="Pfam" id="PF04564">
    <property type="entry name" value="U-box"/>
    <property type="match status" value="1"/>
</dbReference>
<feature type="region of interest" description="Disordered" evidence="1">
    <location>
        <begin position="192"/>
        <end position="274"/>
    </location>
</feature>
<dbReference type="PANTHER" id="PTHR46573">
    <property type="entry name" value="WD REPEAT, SAM AND U-BOX DOMAIN-CONTAINING PROTEIN 1"/>
    <property type="match status" value="1"/>
</dbReference>
<proteinExistence type="predicted"/>
<evidence type="ECO:0000313" key="4">
    <source>
        <dbReference type="Proteomes" id="UP001150062"/>
    </source>
</evidence>
<dbReference type="Proteomes" id="UP001150062">
    <property type="component" value="Unassembled WGS sequence"/>
</dbReference>
<evidence type="ECO:0000313" key="3">
    <source>
        <dbReference type="EMBL" id="KAJ6235504.1"/>
    </source>
</evidence>
<dbReference type="InterPro" id="IPR045210">
    <property type="entry name" value="RING-Ubox_PUB"/>
</dbReference>
<dbReference type="InterPro" id="IPR013083">
    <property type="entry name" value="Znf_RING/FYVE/PHD"/>
</dbReference>
<name>A0ABQ8XTS8_9EUKA</name>
<dbReference type="PANTHER" id="PTHR46573:SF1">
    <property type="entry name" value="WD REPEAT, SAM AND U-BOX DOMAIN-CONTAINING PROTEIN 1"/>
    <property type="match status" value="1"/>
</dbReference>
<comment type="caution">
    <text evidence="3">The sequence shown here is derived from an EMBL/GenBank/DDBJ whole genome shotgun (WGS) entry which is preliminary data.</text>
</comment>
<dbReference type="SMART" id="SM00504">
    <property type="entry name" value="Ubox"/>
    <property type="match status" value="1"/>
</dbReference>
<dbReference type="InterPro" id="IPR052085">
    <property type="entry name" value="WD-SAM-U-box"/>
</dbReference>
<reference evidence="3" key="1">
    <citation type="submission" date="2022-08" db="EMBL/GenBank/DDBJ databases">
        <title>Novel sulfate-reducing endosymbionts in the free-living metamonad Anaeramoeba.</title>
        <authorList>
            <person name="Jerlstrom-Hultqvist J."/>
            <person name="Cepicka I."/>
            <person name="Gallot-Lavallee L."/>
            <person name="Salas-Leiva D."/>
            <person name="Curtis B.A."/>
            <person name="Zahonova K."/>
            <person name="Pipaliya S."/>
            <person name="Dacks J."/>
            <person name="Roger A.J."/>
        </authorList>
    </citation>
    <scope>NUCLEOTIDE SEQUENCE</scope>
    <source>
        <strain evidence="3">Schooner1</strain>
    </source>
</reference>
<protein>
    <submittedName>
        <fullName evidence="3">U-box domain-containing protein</fullName>
    </submittedName>
</protein>
<sequence>MLKFHLIANIGESKIHVPIHNISTMRVCGLIKELNFRNVFLNQKIVGVKTSQDVWLFEQDFVKDILECGEVVNGVLENDLEATKETKKKKRSNSLNSEKVQILSNSKHKLDDHNPNLDQNSKTKQIMIKDEGSEANTEGPSFSYSYDSRKENVNFEKQKIPFKNSKKIKQENIFNNHLKKVNLIQKRIKLNQNRAPKEEEDKKEQEQEQEQKKKKNIKDEKVNREQPNEETNTVFLKDEFKDLEQDLKVKSKQRKKQTKEFKNNGKLHPKNLFNSDLSEDRTIYDEDEFSEGNQDENNHFVFSDFDRKLDENPEKLEKNMNILNEEITALKHDIKKLANISPPNTIKKESKHLQAPTELCCPLTRKIFFEPVISPYGNTFEYNAIKKFLDHNNDICPLTKKPLTIEQLIPSITIKKLCDEYRTQNKLLVYSQDKKNKNSNGKLNSNKQKARLNSAKKQILGANTNTNKNEQIKKYSILGLDTYHLFQIPMTIQIIKKSLHLSIYGGETLIEKIHQITYQKNLTSEKNILQLLFLTKKIWIKFPNNEQIEEFITDFELIKKRKSKNSKKKNEIFLIHLITKKGDFIGDAKIILGDSKIKLIDPKNEVLKSDLNQIQYYPKKNYSPLLVINDKAYKFVFQESKDYNKFNLLYKINYNKAKGNSSDSLKTHSNSSKHTSNDINKNHIKKREENKDNERAKRKFFSYFTDKPDGEYYQIVVLTPKNRKEKKKTRIRIAEDEIEFEYLQGKRIKDKLINVIFKPHLRSKRAGTLRFLHYSQEFKLLFTNEEKMKRFSNHFTRHSKKYFKKMKKQKNSKDLKITNKIELSNRHSNNVMQNNKNHDAIGNTENKNRIKEVIEEHYNEHSSTNKTQGSKMEEQDEELSEVAQREEKIKHGLISVKVVNTDFEILDKGEIIFYKNHVKFKFMKYEIYSHISKIKHFRHKTQNKLAKIEINQQSFFLLFENKTMINSFFDIIEKDNEDIISPDSFKVHKKNLSTKKFEMKILIFKNKKKNQSKKNNNNNNIANNLHRSIENPIKGILNINHGKGAIKIENNQTIKKFNLNHVKMICDNDEHLFVTLHFQKGKKPISFLVSSYKNLDKLASVIPRKRAIKGDKFYGTVHSSNMKKFSEFAPIKISFQSPCIKFELTHSTKNIQKTINIQKKSKTFQCLCTRRNRSLILFKLSRKNYLTIDIQSNFIIKSINTRVQGIIEAKSSKC</sequence>
<feature type="compositionally biased region" description="Polar residues" evidence="1">
    <location>
        <begin position="659"/>
        <end position="679"/>
    </location>
</feature>